<name>A0AA36MIB9_9DINO</name>
<gene>
    <name evidence="1" type="ORF">EVOR1521_LOCUS2730</name>
</gene>
<comment type="caution">
    <text evidence="1">The sequence shown here is derived from an EMBL/GenBank/DDBJ whole genome shotgun (WGS) entry which is preliminary data.</text>
</comment>
<accession>A0AA36MIB9</accession>
<dbReference type="EMBL" id="CAUJNA010000153">
    <property type="protein sequence ID" value="CAJ1372721.1"/>
    <property type="molecule type" value="Genomic_DNA"/>
</dbReference>
<sequence>MASRLQAIKSVTRTMTPKVKPTDLGMEKSVNKAAMAIINPVKEVSNPYPGGNTYVWGVTWPGKADKWGHGEAPIVDWDEVKKAFKVWKNFAPYNPFEHMGGVLAIAKEVAASKLPTKGGH</sequence>
<reference evidence="1" key="1">
    <citation type="submission" date="2023-08" db="EMBL/GenBank/DDBJ databases">
        <authorList>
            <person name="Chen Y."/>
            <person name="Shah S."/>
            <person name="Dougan E. K."/>
            <person name="Thang M."/>
            <person name="Chan C."/>
        </authorList>
    </citation>
    <scope>NUCLEOTIDE SEQUENCE</scope>
</reference>
<keyword evidence="2" id="KW-1185">Reference proteome</keyword>
<evidence type="ECO:0000313" key="1">
    <source>
        <dbReference type="EMBL" id="CAJ1372721.1"/>
    </source>
</evidence>
<dbReference type="Proteomes" id="UP001178507">
    <property type="component" value="Unassembled WGS sequence"/>
</dbReference>
<evidence type="ECO:0000313" key="2">
    <source>
        <dbReference type="Proteomes" id="UP001178507"/>
    </source>
</evidence>
<organism evidence="1 2">
    <name type="scientific">Effrenium voratum</name>
    <dbReference type="NCBI Taxonomy" id="2562239"/>
    <lineage>
        <taxon>Eukaryota</taxon>
        <taxon>Sar</taxon>
        <taxon>Alveolata</taxon>
        <taxon>Dinophyceae</taxon>
        <taxon>Suessiales</taxon>
        <taxon>Symbiodiniaceae</taxon>
        <taxon>Effrenium</taxon>
    </lineage>
</organism>
<protein>
    <submittedName>
        <fullName evidence="1">Uncharacterized protein</fullName>
    </submittedName>
</protein>
<dbReference type="AlphaFoldDB" id="A0AA36MIB9"/>
<proteinExistence type="predicted"/>